<keyword evidence="1" id="KW-0238">DNA-binding</keyword>
<gene>
    <name evidence="1" type="ORF">GBK04_16080</name>
</gene>
<dbReference type="EMBL" id="WHLY01000002">
    <property type="protein sequence ID" value="MPR34830.1"/>
    <property type="molecule type" value="Genomic_DNA"/>
</dbReference>
<evidence type="ECO:0000313" key="2">
    <source>
        <dbReference type="Proteomes" id="UP000479293"/>
    </source>
</evidence>
<evidence type="ECO:0000313" key="1">
    <source>
        <dbReference type="EMBL" id="MPR34830.1"/>
    </source>
</evidence>
<sequence>MPTPDYVRQIALSFPETTEQPHFDKTSFRVGKKIFATLNAPQQRATLKLSAQDQDLFTIYDPTIVYAVPNKWGKQGWTQIDLTRVPEEMLTDALAAAYCEVAPAKLADAIRAQRKDSEDEES</sequence>
<keyword evidence="2" id="KW-1185">Reference proteome</keyword>
<comment type="caution">
    <text evidence="1">The sequence shown here is derived from an EMBL/GenBank/DDBJ whole genome shotgun (WGS) entry which is preliminary data.</text>
</comment>
<dbReference type="RefSeq" id="WP_152761374.1">
    <property type="nucleotide sequence ID" value="NZ_WHLY01000002.1"/>
</dbReference>
<protein>
    <submittedName>
        <fullName evidence="1">MmcQ/YjbR family DNA-binding protein</fullName>
    </submittedName>
</protein>
<proteinExistence type="predicted"/>
<organism evidence="1 2">
    <name type="scientific">Salmonirosea aquatica</name>
    <dbReference type="NCBI Taxonomy" id="2654236"/>
    <lineage>
        <taxon>Bacteria</taxon>
        <taxon>Pseudomonadati</taxon>
        <taxon>Bacteroidota</taxon>
        <taxon>Cytophagia</taxon>
        <taxon>Cytophagales</taxon>
        <taxon>Spirosomataceae</taxon>
        <taxon>Salmonirosea</taxon>
    </lineage>
</organism>
<dbReference type="GO" id="GO:0003677">
    <property type="term" value="F:DNA binding"/>
    <property type="evidence" value="ECO:0007669"/>
    <property type="project" value="UniProtKB-KW"/>
</dbReference>
<dbReference type="AlphaFoldDB" id="A0A7C9FDP2"/>
<dbReference type="SUPFAM" id="SSF142906">
    <property type="entry name" value="YjbR-like"/>
    <property type="match status" value="1"/>
</dbReference>
<name>A0A7C9FDP2_9BACT</name>
<dbReference type="Pfam" id="PF04237">
    <property type="entry name" value="YjbR"/>
    <property type="match status" value="1"/>
</dbReference>
<accession>A0A7C9FDP2</accession>
<dbReference type="InterPro" id="IPR038056">
    <property type="entry name" value="YjbR-like_sf"/>
</dbReference>
<reference evidence="1 2" key="1">
    <citation type="submission" date="2019-10" db="EMBL/GenBank/DDBJ databases">
        <title>Draft Genome Sequence of Cytophagaceae sp. SJW1-29.</title>
        <authorList>
            <person name="Choi A."/>
        </authorList>
    </citation>
    <scope>NUCLEOTIDE SEQUENCE [LARGE SCALE GENOMIC DNA]</scope>
    <source>
        <strain evidence="1 2">SJW1-29</strain>
    </source>
</reference>
<dbReference type="Gene3D" id="3.90.1150.30">
    <property type="match status" value="1"/>
</dbReference>
<dbReference type="InterPro" id="IPR058532">
    <property type="entry name" value="YjbR/MT2646/Rv2570-like"/>
</dbReference>
<dbReference type="Proteomes" id="UP000479293">
    <property type="component" value="Unassembled WGS sequence"/>
</dbReference>